<protein>
    <recommendedName>
        <fullName evidence="3">Serpin domain-containing protein</fullName>
    </recommendedName>
</protein>
<dbReference type="SMART" id="SM00093">
    <property type="entry name" value="SERPIN"/>
    <property type="match status" value="1"/>
</dbReference>
<dbReference type="Proteomes" id="UP000593576">
    <property type="component" value="Unassembled WGS sequence"/>
</dbReference>
<dbReference type="GO" id="GO:0005615">
    <property type="term" value="C:extracellular space"/>
    <property type="evidence" value="ECO:0007669"/>
    <property type="project" value="InterPro"/>
</dbReference>
<dbReference type="InterPro" id="IPR000215">
    <property type="entry name" value="Serpin_fam"/>
</dbReference>
<dbReference type="InterPro" id="IPR023795">
    <property type="entry name" value="Serpin_CS"/>
</dbReference>
<reference evidence="4 5" key="1">
    <citation type="journal article" date="2019" name="Genome Biol. Evol.">
        <title>Insights into the evolution of the New World diploid cottons (Gossypium, subgenus Houzingenia) based on genome sequencing.</title>
        <authorList>
            <person name="Grover C.E."/>
            <person name="Arick M.A. 2nd"/>
            <person name="Thrash A."/>
            <person name="Conover J.L."/>
            <person name="Sanders W.S."/>
            <person name="Peterson D.G."/>
            <person name="Frelichowski J.E."/>
            <person name="Scheffler J.A."/>
            <person name="Scheffler B.E."/>
            <person name="Wendel J.F."/>
        </authorList>
    </citation>
    <scope>NUCLEOTIDE SEQUENCE [LARGE SCALE GENOMIC DNA]</scope>
    <source>
        <strain evidence="4">1</strain>
        <tissue evidence="4">Leaf</tissue>
    </source>
</reference>
<keyword evidence="5" id="KW-1185">Reference proteome</keyword>
<dbReference type="PROSITE" id="PS00284">
    <property type="entry name" value="SERPIN"/>
    <property type="match status" value="1"/>
</dbReference>
<dbReference type="InterPro" id="IPR023796">
    <property type="entry name" value="Serpin_dom"/>
</dbReference>
<evidence type="ECO:0000259" key="3">
    <source>
        <dbReference type="SMART" id="SM00093"/>
    </source>
</evidence>
<dbReference type="InterPro" id="IPR036186">
    <property type="entry name" value="Serpin_sf"/>
</dbReference>
<dbReference type="Pfam" id="PF00079">
    <property type="entry name" value="Serpin"/>
    <property type="match status" value="1"/>
</dbReference>
<dbReference type="PANTHER" id="PTHR11461:SF340">
    <property type="entry name" value="SERPIN DOMAIN-CONTAINING PROTEIN"/>
    <property type="match status" value="1"/>
</dbReference>
<dbReference type="GO" id="GO:0004867">
    <property type="term" value="F:serine-type endopeptidase inhibitor activity"/>
    <property type="evidence" value="ECO:0007669"/>
    <property type="project" value="InterPro"/>
</dbReference>
<comment type="caution">
    <text evidence="4">The sequence shown here is derived from an EMBL/GenBank/DDBJ whole genome shotgun (WGS) entry which is preliminary data.</text>
</comment>
<organism evidence="4 5">
    <name type="scientific">Gossypium schwendimanii</name>
    <name type="common">Cotton</name>
    <dbReference type="NCBI Taxonomy" id="34291"/>
    <lineage>
        <taxon>Eukaryota</taxon>
        <taxon>Viridiplantae</taxon>
        <taxon>Streptophyta</taxon>
        <taxon>Embryophyta</taxon>
        <taxon>Tracheophyta</taxon>
        <taxon>Spermatophyta</taxon>
        <taxon>Magnoliopsida</taxon>
        <taxon>eudicotyledons</taxon>
        <taxon>Gunneridae</taxon>
        <taxon>Pentapetalae</taxon>
        <taxon>rosids</taxon>
        <taxon>malvids</taxon>
        <taxon>Malvales</taxon>
        <taxon>Malvaceae</taxon>
        <taxon>Malvoideae</taxon>
        <taxon>Gossypium</taxon>
    </lineage>
</organism>
<dbReference type="InterPro" id="IPR042178">
    <property type="entry name" value="Serpin_sf_1"/>
</dbReference>
<dbReference type="Gene3D" id="2.30.39.10">
    <property type="entry name" value="Alpha-1-antitrypsin, domain 1"/>
    <property type="match status" value="1"/>
</dbReference>
<sequence>MEVPIEGETSSFNTYFCLLLANNILQEKGVENGSNTVISPFSFHLLLSLIAVGSKGRTLEQLFHCLGSKSLEDINSLASQMIDLASPFNESNGVSIGEPDLSFVHAAWVAQSLKLKPSFQEIVEGVYHAIAKEVDFANKAEKVVAEVNAWAETATRGLIRNLLTAEALKVINHGETALILANALYFKGTWAQLFDTSKTKQRVFHLLDGDKVHVPFMTSNRFERYLYNKFEDFKILKLPYKTSQPTRKFAMHFFLPDAKDGLKNLLQMFKSNPEYFNKRFDLVNAKISDFWIPRFKFEFEFEASEAMIKMGLDLPFNTRKAEITEMVDPVLFVRKMFHKCFIEVNEEGTEAAASTAVIIEQQQQSVYPNPSFVADHPFMFMIKEEISGVVFFVGAVLNPSLDS</sequence>
<dbReference type="PANTHER" id="PTHR11461">
    <property type="entry name" value="SERINE PROTEASE INHIBITOR, SERPIN"/>
    <property type="match status" value="1"/>
</dbReference>
<dbReference type="CDD" id="cd02043">
    <property type="entry name" value="serpinP_plants"/>
    <property type="match status" value="1"/>
</dbReference>
<feature type="domain" description="Serpin" evidence="3">
    <location>
        <begin position="22"/>
        <end position="399"/>
    </location>
</feature>
<comment type="similarity">
    <text evidence="1 2">Belongs to the serpin family.</text>
</comment>
<dbReference type="InterPro" id="IPR042185">
    <property type="entry name" value="Serpin_sf_2"/>
</dbReference>
<dbReference type="EMBL" id="JABFAF010000010">
    <property type="protein sequence ID" value="MBA0867530.1"/>
    <property type="molecule type" value="Genomic_DNA"/>
</dbReference>
<dbReference type="AlphaFoldDB" id="A0A7J9M9B3"/>
<dbReference type="Gene3D" id="3.30.497.10">
    <property type="entry name" value="Antithrombin, subunit I, domain 2"/>
    <property type="match status" value="1"/>
</dbReference>
<evidence type="ECO:0000313" key="4">
    <source>
        <dbReference type="EMBL" id="MBA0867530.1"/>
    </source>
</evidence>
<proteinExistence type="inferred from homology"/>
<accession>A0A7J9M9B3</accession>
<dbReference type="SUPFAM" id="SSF56574">
    <property type="entry name" value="Serpins"/>
    <property type="match status" value="1"/>
</dbReference>
<evidence type="ECO:0000256" key="2">
    <source>
        <dbReference type="RuleBase" id="RU000411"/>
    </source>
</evidence>
<gene>
    <name evidence="4" type="ORF">Goshw_000851</name>
</gene>
<dbReference type="OrthoDB" id="1063785at2759"/>
<evidence type="ECO:0000313" key="5">
    <source>
        <dbReference type="Proteomes" id="UP000593576"/>
    </source>
</evidence>
<name>A0A7J9M9B3_GOSSC</name>
<evidence type="ECO:0000256" key="1">
    <source>
        <dbReference type="ARBA" id="ARBA00009500"/>
    </source>
</evidence>